<evidence type="ECO:0000256" key="7">
    <source>
        <dbReference type="ARBA" id="ARBA00022989"/>
    </source>
</evidence>
<gene>
    <name evidence="13" type="primary">cycK</name>
    <name evidence="13" type="ORF">CATMQ487_46980</name>
</gene>
<dbReference type="InterPro" id="IPR003568">
    <property type="entry name" value="Cyt_c_biogenesis_CcmF"/>
</dbReference>
<name>A0ABM7YT28_9BURK</name>
<dbReference type="PRINTS" id="PR01410">
    <property type="entry name" value="CCBIOGENESIS"/>
</dbReference>
<evidence type="ECO:0000313" key="14">
    <source>
        <dbReference type="Proteomes" id="UP001057498"/>
    </source>
</evidence>
<feature type="transmembrane region" description="Helical" evidence="10">
    <location>
        <begin position="427"/>
        <end position="448"/>
    </location>
</feature>
<dbReference type="PRINTS" id="PR01411">
    <property type="entry name" value="CCMFBIOGNSIS"/>
</dbReference>
<accession>A0ABM7YT28</accession>
<dbReference type="PANTHER" id="PTHR43653">
    <property type="entry name" value="CYTOCHROME C ASSEMBLY PROTEIN-RELATED"/>
    <property type="match status" value="1"/>
</dbReference>
<evidence type="ECO:0000256" key="10">
    <source>
        <dbReference type="SAM" id="Phobius"/>
    </source>
</evidence>
<feature type="transmembrane region" description="Helical" evidence="10">
    <location>
        <begin position="454"/>
        <end position="473"/>
    </location>
</feature>
<feature type="domain" description="Cytochrome c assembly protein" evidence="11">
    <location>
        <begin position="84"/>
        <end position="293"/>
    </location>
</feature>
<dbReference type="NCBIfam" id="TIGR00353">
    <property type="entry name" value="nrfE"/>
    <property type="match status" value="1"/>
</dbReference>
<evidence type="ECO:0000256" key="4">
    <source>
        <dbReference type="ARBA" id="ARBA00022519"/>
    </source>
</evidence>
<evidence type="ECO:0000256" key="2">
    <source>
        <dbReference type="ARBA" id="ARBA00009186"/>
    </source>
</evidence>
<feature type="transmembrane region" description="Helical" evidence="10">
    <location>
        <begin position="64"/>
        <end position="85"/>
    </location>
</feature>
<dbReference type="InterPro" id="IPR002541">
    <property type="entry name" value="Cyt_c_assembly"/>
</dbReference>
<evidence type="ECO:0000256" key="1">
    <source>
        <dbReference type="ARBA" id="ARBA00004429"/>
    </source>
</evidence>
<feature type="domain" description="Cytochrome c-type biogenesis protein CcmF C-terminal" evidence="12">
    <location>
        <begin position="313"/>
        <end position="639"/>
    </location>
</feature>
<evidence type="ECO:0000256" key="5">
    <source>
        <dbReference type="ARBA" id="ARBA00022692"/>
    </source>
</evidence>
<keyword evidence="5 10" id="KW-0812">Transmembrane</keyword>
<evidence type="ECO:0000313" key="13">
    <source>
        <dbReference type="EMBL" id="BDI07728.1"/>
    </source>
</evidence>
<feature type="transmembrane region" description="Helical" evidence="10">
    <location>
        <begin position="172"/>
        <end position="193"/>
    </location>
</feature>
<dbReference type="InterPro" id="IPR032523">
    <property type="entry name" value="CcmF_C"/>
</dbReference>
<feature type="transmembrane region" description="Helical" evidence="10">
    <location>
        <begin position="358"/>
        <end position="376"/>
    </location>
</feature>
<proteinExistence type="inferred from homology"/>
<feature type="transmembrane region" description="Helical" evidence="10">
    <location>
        <begin position="485"/>
        <end position="509"/>
    </location>
</feature>
<organism evidence="13 14">
    <name type="scientific">Sphaerotilus microaerophilus</name>
    <dbReference type="NCBI Taxonomy" id="2914710"/>
    <lineage>
        <taxon>Bacteria</taxon>
        <taxon>Pseudomonadati</taxon>
        <taxon>Pseudomonadota</taxon>
        <taxon>Betaproteobacteria</taxon>
        <taxon>Burkholderiales</taxon>
        <taxon>Sphaerotilaceae</taxon>
        <taxon>Sphaerotilus</taxon>
    </lineage>
</organism>
<evidence type="ECO:0000259" key="12">
    <source>
        <dbReference type="Pfam" id="PF16327"/>
    </source>
</evidence>
<sequence length="676" mass="71833">MTGEIGHLLLMLALLAALVQTWAGLGPTVQPRLGAAAVRWQLAGVGGAMLALAWAFVQHDFSLVYVVQHSHSTLPLAYCVAAVWGGHEGSMLLWAFVLALWSAAALWGLGRQDRAYAARVLGMLGLVAVAMLSFVLFTSNPFIRLLPGAAEGQSLNPLLQDPGLVMHPPLLYMGYVGTAVPFAMTLAALWAPASPQAARHWVRWARPYTAAALAFLSLGIALGSWWAYYELGWGGWWFWDPVENASLMPWLALAALLHALAVREQRQRFVHWSAWLAIGAFVLSLLGTFLVRSGVLTSVHAFASDPRRGSFMLAMIAVTLLGSLALYAQRSERLIDREPAQAPAALLSRDTALAVNNLLLVVACASVLLGTLYPLAMDALNLGKISVGPPYFDAVMAPLLLPMAALLLVAAWLRWSSDGPGLLRRLVPTLLALGLGAVALPWALSAVYGVVHPLVLAALLLALGVAVSTLHWAGQRLRNGRWADFGAGPAGMVAAHLGVAVFVVGVAMVKGYGVERDVRMAPGDSHPLAGCTLRFERMAARQGPNYESKAGEFSLACPGAAPLALLSEKRAYVGSGMPMTESAISPGLTRDLYVALGEAIGPGEQGAWSVRVQYKPFMRWVWGGVLLMAIGSFWAAAARRYRRVRQPADAAADVAVDVTAGGAPAAAFQPVPEPSA</sequence>
<feature type="transmembrane region" description="Helical" evidence="10">
    <location>
        <begin position="116"/>
        <end position="137"/>
    </location>
</feature>
<feature type="transmembrane region" description="Helical" evidence="10">
    <location>
        <begin position="39"/>
        <end position="57"/>
    </location>
</feature>
<dbReference type="Pfam" id="PF01578">
    <property type="entry name" value="Cytochrom_C_asm"/>
    <property type="match status" value="1"/>
</dbReference>
<keyword evidence="14" id="KW-1185">Reference proteome</keyword>
<comment type="subcellular location">
    <subcellularLocation>
        <location evidence="1">Cell inner membrane</location>
        <topology evidence="1">Multi-pass membrane protein</topology>
    </subcellularLocation>
</comment>
<feature type="transmembrane region" description="Helical" evidence="10">
    <location>
        <begin position="396"/>
        <end position="415"/>
    </location>
</feature>
<evidence type="ECO:0000256" key="3">
    <source>
        <dbReference type="ARBA" id="ARBA00022475"/>
    </source>
</evidence>
<feature type="transmembrane region" description="Helical" evidence="10">
    <location>
        <begin position="91"/>
        <end position="109"/>
    </location>
</feature>
<keyword evidence="4" id="KW-0997">Cell inner membrane</keyword>
<feature type="transmembrane region" description="Helical" evidence="10">
    <location>
        <begin position="205"/>
        <end position="227"/>
    </location>
</feature>
<keyword evidence="3" id="KW-1003">Cell membrane</keyword>
<comment type="function">
    <text evidence="9">Required for the biogenesis of c-type cytochromes. Possible subunit of a heme lyase.</text>
</comment>
<comment type="similarity">
    <text evidence="2">Belongs to the CcmF/CycK/Ccl1/NrfE/CcsA family.</text>
</comment>
<feature type="transmembrane region" description="Helical" evidence="10">
    <location>
        <begin position="247"/>
        <end position="262"/>
    </location>
</feature>
<evidence type="ECO:0000256" key="8">
    <source>
        <dbReference type="ARBA" id="ARBA00023136"/>
    </source>
</evidence>
<keyword evidence="7 10" id="KW-1133">Transmembrane helix</keyword>
<dbReference type="EMBL" id="AP025730">
    <property type="protein sequence ID" value="BDI07728.1"/>
    <property type="molecule type" value="Genomic_DNA"/>
</dbReference>
<dbReference type="RefSeq" id="WP_251970895.1">
    <property type="nucleotide sequence ID" value="NZ_AP025730.1"/>
</dbReference>
<reference evidence="13" key="1">
    <citation type="submission" date="2022-04" db="EMBL/GenBank/DDBJ databases">
        <title>Whole genome sequence of Sphaerotilus sp. FB-5.</title>
        <authorList>
            <person name="Takeda M."/>
            <person name="Narihara S."/>
            <person name="Akimoto M."/>
            <person name="Akimoto R."/>
            <person name="Nishiyashiki S."/>
            <person name="Murakami T."/>
        </authorList>
    </citation>
    <scope>NUCLEOTIDE SEQUENCE</scope>
    <source>
        <strain evidence="13">FB-5</strain>
    </source>
</reference>
<feature type="transmembrane region" description="Helical" evidence="10">
    <location>
        <begin position="269"/>
        <end position="291"/>
    </location>
</feature>
<dbReference type="NCBIfam" id="NF007691">
    <property type="entry name" value="PRK10369.1"/>
    <property type="match status" value="1"/>
</dbReference>
<dbReference type="InterPro" id="IPR003567">
    <property type="entry name" value="Cyt_c_biogenesis"/>
</dbReference>
<dbReference type="PANTHER" id="PTHR43653:SF1">
    <property type="entry name" value="CYTOCHROME C-TYPE BIOGENESIS PROTEIN CCMF"/>
    <property type="match status" value="1"/>
</dbReference>
<keyword evidence="6" id="KW-0201">Cytochrome c-type biogenesis</keyword>
<feature type="transmembrane region" description="Helical" evidence="10">
    <location>
        <begin position="617"/>
        <end position="637"/>
    </location>
</feature>
<evidence type="ECO:0000256" key="9">
    <source>
        <dbReference type="ARBA" id="ARBA00037230"/>
    </source>
</evidence>
<evidence type="ECO:0000256" key="6">
    <source>
        <dbReference type="ARBA" id="ARBA00022748"/>
    </source>
</evidence>
<keyword evidence="8 10" id="KW-0472">Membrane</keyword>
<evidence type="ECO:0000259" key="11">
    <source>
        <dbReference type="Pfam" id="PF01578"/>
    </source>
</evidence>
<protein>
    <submittedName>
        <fullName evidence="13">C-type cytochrome biogenesis protein CcmF</fullName>
    </submittedName>
</protein>
<feature type="transmembrane region" description="Helical" evidence="10">
    <location>
        <begin position="311"/>
        <end position="328"/>
    </location>
</feature>
<dbReference type="Pfam" id="PF16327">
    <property type="entry name" value="CcmF_C"/>
    <property type="match status" value="1"/>
</dbReference>
<dbReference type="Proteomes" id="UP001057498">
    <property type="component" value="Chromosome"/>
</dbReference>